<gene>
    <name evidence="1" type="ORF">ACFQ4H_14395</name>
</gene>
<reference evidence="2" key="1">
    <citation type="journal article" date="2019" name="Int. J. Syst. Evol. Microbiol.">
        <title>The Global Catalogue of Microorganisms (GCM) 10K type strain sequencing project: providing services to taxonomists for standard genome sequencing and annotation.</title>
        <authorList>
            <consortium name="The Broad Institute Genomics Platform"/>
            <consortium name="The Broad Institute Genome Sequencing Center for Infectious Disease"/>
            <person name="Wu L."/>
            <person name="Ma J."/>
        </authorList>
    </citation>
    <scope>NUCLEOTIDE SEQUENCE [LARGE SCALE GENOMIC DNA]</scope>
    <source>
        <strain evidence="2">JCM 31037</strain>
    </source>
</reference>
<name>A0ABW3YCX8_9ACTN</name>
<protein>
    <submittedName>
        <fullName evidence="1">Uncharacterized protein</fullName>
    </submittedName>
</protein>
<dbReference type="Proteomes" id="UP001597260">
    <property type="component" value="Unassembled WGS sequence"/>
</dbReference>
<accession>A0ABW3YCX8</accession>
<keyword evidence="2" id="KW-1185">Reference proteome</keyword>
<organism evidence="1 2">
    <name type="scientific">Micromonospora sonneratiae</name>
    <dbReference type="NCBI Taxonomy" id="1184706"/>
    <lineage>
        <taxon>Bacteria</taxon>
        <taxon>Bacillati</taxon>
        <taxon>Actinomycetota</taxon>
        <taxon>Actinomycetes</taxon>
        <taxon>Micromonosporales</taxon>
        <taxon>Micromonosporaceae</taxon>
        <taxon>Micromonospora</taxon>
    </lineage>
</organism>
<comment type="caution">
    <text evidence="1">The sequence shown here is derived from an EMBL/GenBank/DDBJ whole genome shotgun (WGS) entry which is preliminary data.</text>
</comment>
<dbReference type="RefSeq" id="WP_377571057.1">
    <property type="nucleotide sequence ID" value="NZ_JBHTMP010000019.1"/>
</dbReference>
<evidence type="ECO:0000313" key="2">
    <source>
        <dbReference type="Proteomes" id="UP001597260"/>
    </source>
</evidence>
<proteinExistence type="predicted"/>
<sequence length="138" mass="15462">MHNPTRPYWTCAACADPWPCHTRRRELRAEYDGALISLSVCLAGFFVEASIDLDYVPAGWLHNRFLGWIRHPDEPLPHSAPDVLVSTYDLVTEHTIDDQGRCPTCGDPDTCWVRLDPHGPAMALPVPYSTGVTGHIRQ</sequence>
<evidence type="ECO:0000313" key="1">
    <source>
        <dbReference type="EMBL" id="MFD1322284.1"/>
    </source>
</evidence>
<dbReference type="EMBL" id="JBHTMP010000019">
    <property type="protein sequence ID" value="MFD1322284.1"/>
    <property type="molecule type" value="Genomic_DNA"/>
</dbReference>